<evidence type="ECO:0000256" key="4">
    <source>
        <dbReference type="SAM" id="SignalP"/>
    </source>
</evidence>
<dbReference type="InterPro" id="IPR006501">
    <property type="entry name" value="Pectinesterase_inhib_dom"/>
</dbReference>
<evidence type="ECO:0000256" key="1">
    <source>
        <dbReference type="ARBA" id="ARBA00022729"/>
    </source>
</evidence>
<dbReference type="InterPro" id="IPR034088">
    <property type="entry name" value="Pla_a_1-like"/>
</dbReference>
<name>A0ABD3KHP3_EUCGL</name>
<dbReference type="EMBL" id="JBJKBG010000005">
    <property type="protein sequence ID" value="KAL3737849.1"/>
    <property type="molecule type" value="Genomic_DNA"/>
</dbReference>
<dbReference type="SMART" id="SM00856">
    <property type="entry name" value="PMEI"/>
    <property type="match status" value="1"/>
</dbReference>
<keyword evidence="7" id="KW-1185">Reference proteome</keyword>
<dbReference type="FunFam" id="1.20.140.40:FF:000002">
    <property type="entry name" value="Putative invertase inhibitor"/>
    <property type="match status" value="1"/>
</dbReference>
<reference evidence="6 7" key="1">
    <citation type="submission" date="2024-11" db="EMBL/GenBank/DDBJ databases">
        <title>Chromosome-level genome assembly of Eucalyptus globulus Labill. provides insights into its genome evolution.</title>
        <authorList>
            <person name="Li X."/>
        </authorList>
    </citation>
    <scope>NUCLEOTIDE SEQUENCE [LARGE SCALE GENOMIC DNA]</scope>
    <source>
        <strain evidence="6">CL2024</strain>
        <tissue evidence="6">Fresh tender leaves</tissue>
    </source>
</reference>
<dbReference type="Proteomes" id="UP001634007">
    <property type="component" value="Unassembled WGS sequence"/>
</dbReference>
<evidence type="ECO:0000256" key="2">
    <source>
        <dbReference type="ARBA" id="ARBA00023157"/>
    </source>
</evidence>
<evidence type="ECO:0000256" key="3">
    <source>
        <dbReference type="ARBA" id="ARBA00038471"/>
    </source>
</evidence>
<sequence>MQDPSLFSPASCCCLFCLLALLATTHLTMSAKTMDIINLTCEKCSRESPVFNYTFCSESLQAVPVSHFTNLQGLGIISMELALLNASTTISSIEKMLRNGSLDPFQLGCLRDCKDLYLDASKTLVDATGAFMVGHYGIANMQMSAAMEAATTCEDGFEEREGEACPLTKENYDLFQLCDIALCIIRSLSSSFPS</sequence>
<dbReference type="NCBIfam" id="TIGR01614">
    <property type="entry name" value="PME_inhib"/>
    <property type="match status" value="1"/>
</dbReference>
<protein>
    <recommendedName>
        <fullName evidence="5">Pectinesterase inhibitor domain-containing protein</fullName>
    </recommendedName>
</protein>
<dbReference type="Pfam" id="PF04043">
    <property type="entry name" value="PMEI"/>
    <property type="match status" value="1"/>
</dbReference>
<dbReference type="CDD" id="cd15795">
    <property type="entry name" value="PMEI-Pla_a_1_like"/>
    <property type="match status" value="1"/>
</dbReference>
<dbReference type="PANTHER" id="PTHR35357:SF17">
    <property type="entry name" value="PECTINESTERASE INHIBITOR 12"/>
    <property type="match status" value="1"/>
</dbReference>
<dbReference type="Gene3D" id="1.20.140.40">
    <property type="entry name" value="Invertase/pectin methylesterase inhibitor family protein"/>
    <property type="match status" value="1"/>
</dbReference>
<dbReference type="InterPro" id="IPR035513">
    <property type="entry name" value="Invertase/methylesterase_inhib"/>
</dbReference>
<keyword evidence="2" id="KW-1015">Disulfide bond</keyword>
<dbReference type="SUPFAM" id="SSF101148">
    <property type="entry name" value="Plant invertase/pectin methylesterase inhibitor"/>
    <property type="match status" value="1"/>
</dbReference>
<evidence type="ECO:0000313" key="7">
    <source>
        <dbReference type="Proteomes" id="UP001634007"/>
    </source>
</evidence>
<dbReference type="PANTHER" id="PTHR35357">
    <property type="entry name" value="OS02G0537100 PROTEIN"/>
    <property type="match status" value="1"/>
</dbReference>
<feature type="chain" id="PRO_5044838193" description="Pectinesterase inhibitor domain-containing protein" evidence="4">
    <location>
        <begin position="31"/>
        <end position="194"/>
    </location>
</feature>
<keyword evidence="1 4" id="KW-0732">Signal</keyword>
<feature type="domain" description="Pectinesterase inhibitor" evidence="5">
    <location>
        <begin position="32"/>
        <end position="184"/>
    </location>
</feature>
<dbReference type="AlphaFoldDB" id="A0ABD3KHP3"/>
<feature type="signal peptide" evidence="4">
    <location>
        <begin position="1"/>
        <end position="30"/>
    </location>
</feature>
<organism evidence="6 7">
    <name type="scientific">Eucalyptus globulus</name>
    <name type="common">Tasmanian blue gum</name>
    <dbReference type="NCBI Taxonomy" id="34317"/>
    <lineage>
        <taxon>Eukaryota</taxon>
        <taxon>Viridiplantae</taxon>
        <taxon>Streptophyta</taxon>
        <taxon>Embryophyta</taxon>
        <taxon>Tracheophyta</taxon>
        <taxon>Spermatophyta</taxon>
        <taxon>Magnoliopsida</taxon>
        <taxon>eudicotyledons</taxon>
        <taxon>Gunneridae</taxon>
        <taxon>Pentapetalae</taxon>
        <taxon>rosids</taxon>
        <taxon>malvids</taxon>
        <taxon>Myrtales</taxon>
        <taxon>Myrtaceae</taxon>
        <taxon>Myrtoideae</taxon>
        <taxon>Eucalypteae</taxon>
        <taxon>Eucalyptus</taxon>
    </lineage>
</organism>
<comment type="caution">
    <text evidence="6">The sequence shown here is derived from an EMBL/GenBank/DDBJ whole genome shotgun (WGS) entry which is preliminary data.</text>
</comment>
<accession>A0ABD3KHP3</accession>
<proteinExistence type="inferred from homology"/>
<evidence type="ECO:0000259" key="5">
    <source>
        <dbReference type="SMART" id="SM00856"/>
    </source>
</evidence>
<gene>
    <name evidence="6" type="ORF">ACJRO7_019387</name>
</gene>
<evidence type="ECO:0000313" key="6">
    <source>
        <dbReference type="EMBL" id="KAL3737849.1"/>
    </source>
</evidence>
<dbReference type="GO" id="GO:0005576">
    <property type="term" value="C:extracellular region"/>
    <property type="evidence" value="ECO:0007669"/>
    <property type="project" value="UniProtKB-ARBA"/>
</dbReference>
<comment type="similarity">
    <text evidence="3">Belongs to the PMEI family.</text>
</comment>